<dbReference type="Gene3D" id="2.180.10.10">
    <property type="entry name" value="RHS repeat-associated core"/>
    <property type="match status" value="1"/>
</dbReference>
<organism evidence="1 2">
    <name type="scientific">Pseudomonas syringae pv. primulae</name>
    <dbReference type="NCBI Taxonomy" id="251707"/>
    <lineage>
        <taxon>Bacteria</taxon>
        <taxon>Pseudomonadati</taxon>
        <taxon>Pseudomonadota</taxon>
        <taxon>Gammaproteobacteria</taxon>
        <taxon>Pseudomonadales</taxon>
        <taxon>Pseudomonadaceae</taxon>
        <taxon>Pseudomonas</taxon>
    </lineage>
</organism>
<dbReference type="Proteomes" id="UP000050562">
    <property type="component" value="Unassembled WGS sequence"/>
</dbReference>
<proteinExistence type="predicted"/>
<dbReference type="NCBIfam" id="TIGR03696">
    <property type="entry name" value="Rhs_assc_core"/>
    <property type="match status" value="1"/>
</dbReference>
<name>A0A0Q0AWP6_9PSED</name>
<gene>
    <name evidence="1" type="ORF">ALO52_03561</name>
</gene>
<comment type="caution">
    <text evidence="1">The sequence shown here is derived from an EMBL/GenBank/DDBJ whole genome shotgun (WGS) entry which is preliminary data.</text>
</comment>
<dbReference type="AlphaFoldDB" id="A0A0Q0AWP6"/>
<reference evidence="1 2" key="1">
    <citation type="submission" date="2015-09" db="EMBL/GenBank/DDBJ databases">
        <title>Genome announcement of multiple Pseudomonas syringae strains.</title>
        <authorList>
            <person name="Thakur S."/>
            <person name="Wang P.W."/>
            <person name="Gong Y."/>
            <person name="Weir B.S."/>
            <person name="Guttman D.S."/>
        </authorList>
    </citation>
    <scope>NUCLEOTIDE SEQUENCE [LARGE SCALE GENOMIC DNA]</scope>
    <source>
        <strain evidence="1 2">ICMP3956</strain>
    </source>
</reference>
<protein>
    <recommendedName>
        <fullName evidence="3">YD repeat protein</fullName>
    </recommendedName>
</protein>
<accession>A0A0Q0AWP6</accession>
<dbReference type="EMBL" id="LJRC01000096">
    <property type="protein sequence ID" value="KPY38397.1"/>
    <property type="molecule type" value="Genomic_DNA"/>
</dbReference>
<evidence type="ECO:0000313" key="2">
    <source>
        <dbReference type="Proteomes" id="UP000050562"/>
    </source>
</evidence>
<dbReference type="SUPFAM" id="SSF56399">
    <property type="entry name" value="ADP-ribosylation"/>
    <property type="match status" value="1"/>
</dbReference>
<sequence>MMVPRWRSGGQGHMKLKNGGAEILSCAYRYDALDRLISSDSGSICQRFYLENRLVNEIDSEWFRTVFRYEDILLAESVLDQRSSQIAHLLKTTDGQSSVLHTQFALRSDVFNYTPYGHHDSSISQVGLLRFVGERPEGVTGHYLLGNGYRAFNPALMRFNTPDNLSPFDKGGLNAYAYCGGDPVNHVDPDGHVAVLFKAASRFLRLIGRTPRSAALAPRLTLKAPAFVKAGRNPERLIAHVDESPPLKALPEDRLATTPRERHVLEGSTKELLTHHRRYAKSTKQMLSEKRKALRREAVERNPVQDFSKSGAKERSTSLSRFERLQLKIAQERRQAGRAEPESLLGQAYGIRSNSSNWRSIISRPV</sequence>
<dbReference type="InterPro" id="IPR022385">
    <property type="entry name" value="Rhs_assc_core"/>
</dbReference>
<dbReference type="PATRIC" id="fig|251707.3.peg.4663"/>
<evidence type="ECO:0008006" key="3">
    <source>
        <dbReference type="Google" id="ProtNLM"/>
    </source>
</evidence>
<evidence type="ECO:0000313" key="1">
    <source>
        <dbReference type="EMBL" id="KPY38397.1"/>
    </source>
</evidence>